<dbReference type="InterPro" id="IPR030700">
    <property type="entry name" value="N-end_Aminoacyl_Trfase"/>
</dbReference>
<keyword evidence="3" id="KW-0012">Acyltransferase</keyword>
<dbReference type="InterPro" id="IPR007472">
    <property type="entry name" value="N-end_Aminoacyl_Trfase_C"/>
</dbReference>
<dbReference type="GO" id="GO:0004057">
    <property type="term" value="F:arginyl-tRNA--protein transferase activity"/>
    <property type="evidence" value="ECO:0007669"/>
    <property type="project" value="InterPro"/>
</dbReference>
<evidence type="ECO:0000256" key="1">
    <source>
        <dbReference type="ARBA" id="ARBA00022490"/>
    </source>
</evidence>
<dbReference type="AlphaFoldDB" id="A0A518HQG8"/>
<name>A0A518HQG8_9BACT</name>
<dbReference type="GO" id="GO:0008914">
    <property type="term" value="F:leucyl-tRNA--protein transferase activity"/>
    <property type="evidence" value="ECO:0007669"/>
    <property type="project" value="InterPro"/>
</dbReference>
<dbReference type="PANTHER" id="PTHR21367:SF1">
    <property type="entry name" value="ARGINYL-TRNA--PROTEIN TRANSFERASE 1"/>
    <property type="match status" value="1"/>
</dbReference>
<dbReference type="NCBIfam" id="NF002346">
    <property type="entry name" value="PRK01305.2-3"/>
    <property type="match status" value="1"/>
</dbReference>
<dbReference type="RefSeq" id="WP_145386952.1">
    <property type="nucleotide sequence ID" value="NZ_CP037423.1"/>
</dbReference>
<protein>
    <submittedName>
        <fullName evidence="6">Arginyl-tRNA-protein transferase</fullName>
    </submittedName>
</protein>
<dbReference type="Proteomes" id="UP000319004">
    <property type="component" value="Chromosome"/>
</dbReference>
<dbReference type="OrthoDB" id="9782022at2"/>
<dbReference type="Pfam" id="PF04377">
    <property type="entry name" value="ATE_C"/>
    <property type="match status" value="1"/>
</dbReference>
<keyword evidence="1" id="KW-0963">Cytoplasm</keyword>
<keyword evidence="2 6" id="KW-0808">Transferase</keyword>
<keyword evidence="7" id="KW-1185">Reference proteome</keyword>
<dbReference type="InterPro" id="IPR007471">
    <property type="entry name" value="N-end_Aminoacyl_Trfase_N"/>
</dbReference>
<dbReference type="PANTHER" id="PTHR21367">
    <property type="entry name" value="ARGININE-TRNA-PROTEIN TRANSFERASE 1"/>
    <property type="match status" value="1"/>
</dbReference>
<dbReference type="GO" id="GO:0071596">
    <property type="term" value="P:ubiquitin-dependent protein catabolic process via the N-end rule pathway"/>
    <property type="evidence" value="ECO:0007669"/>
    <property type="project" value="InterPro"/>
</dbReference>
<organism evidence="6 7">
    <name type="scientific">Stieleria neptunia</name>
    <dbReference type="NCBI Taxonomy" id="2527979"/>
    <lineage>
        <taxon>Bacteria</taxon>
        <taxon>Pseudomonadati</taxon>
        <taxon>Planctomycetota</taxon>
        <taxon>Planctomycetia</taxon>
        <taxon>Pirellulales</taxon>
        <taxon>Pirellulaceae</taxon>
        <taxon>Stieleria</taxon>
    </lineage>
</organism>
<dbReference type="InterPro" id="IPR016181">
    <property type="entry name" value="Acyl_CoA_acyltransferase"/>
</dbReference>
<proteinExistence type="predicted"/>
<dbReference type="SUPFAM" id="SSF55729">
    <property type="entry name" value="Acyl-CoA N-acyltransferases (Nat)"/>
    <property type="match status" value="1"/>
</dbReference>
<gene>
    <name evidence="6" type="ORF">Enr13x_29530</name>
</gene>
<evidence type="ECO:0000313" key="7">
    <source>
        <dbReference type="Proteomes" id="UP000319004"/>
    </source>
</evidence>
<accession>A0A518HQG8</accession>
<dbReference type="KEGG" id="snep:Enr13x_29530"/>
<feature type="domain" description="N-end aminoacyl transferase N-terminal" evidence="4">
    <location>
        <begin position="38"/>
        <end position="108"/>
    </location>
</feature>
<dbReference type="Pfam" id="PF04376">
    <property type="entry name" value="ATE_N"/>
    <property type="match status" value="1"/>
</dbReference>
<dbReference type="GO" id="GO:0005737">
    <property type="term" value="C:cytoplasm"/>
    <property type="evidence" value="ECO:0007669"/>
    <property type="project" value="TreeGrafter"/>
</dbReference>
<evidence type="ECO:0000259" key="4">
    <source>
        <dbReference type="Pfam" id="PF04376"/>
    </source>
</evidence>
<evidence type="ECO:0000256" key="3">
    <source>
        <dbReference type="ARBA" id="ARBA00023315"/>
    </source>
</evidence>
<reference evidence="6 7" key="1">
    <citation type="submission" date="2019-03" db="EMBL/GenBank/DDBJ databases">
        <title>Deep-cultivation of Planctomycetes and their phenomic and genomic characterization uncovers novel biology.</title>
        <authorList>
            <person name="Wiegand S."/>
            <person name="Jogler M."/>
            <person name="Boedeker C."/>
            <person name="Pinto D."/>
            <person name="Vollmers J."/>
            <person name="Rivas-Marin E."/>
            <person name="Kohn T."/>
            <person name="Peeters S.H."/>
            <person name="Heuer A."/>
            <person name="Rast P."/>
            <person name="Oberbeckmann S."/>
            <person name="Bunk B."/>
            <person name="Jeske O."/>
            <person name="Meyerdierks A."/>
            <person name="Storesund J.E."/>
            <person name="Kallscheuer N."/>
            <person name="Luecker S."/>
            <person name="Lage O.M."/>
            <person name="Pohl T."/>
            <person name="Merkel B.J."/>
            <person name="Hornburger P."/>
            <person name="Mueller R.-W."/>
            <person name="Bruemmer F."/>
            <person name="Labrenz M."/>
            <person name="Spormann A.M."/>
            <person name="Op den Camp H."/>
            <person name="Overmann J."/>
            <person name="Amann R."/>
            <person name="Jetten M.S.M."/>
            <person name="Mascher T."/>
            <person name="Medema M.H."/>
            <person name="Devos D.P."/>
            <person name="Kaster A.-K."/>
            <person name="Ovreas L."/>
            <person name="Rohde M."/>
            <person name="Galperin M.Y."/>
            <person name="Jogler C."/>
        </authorList>
    </citation>
    <scope>NUCLEOTIDE SEQUENCE [LARGE SCALE GENOMIC DNA]</scope>
    <source>
        <strain evidence="6 7">Enr13</strain>
    </source>
</reference>
<evidence type="ECO:0000313" key="6">
    <source>
        <dbReference type="EMBL" id="QDV43099.1"/>
    </source>
</evidence>
<dbReference type="EMBL" id="CP037423">
    <property type="protein sequence ID" value="QDV43099.1"/>
    <property type="molecule type" value="Genomic_DNA"/>
</dbReference>
<feature type="domain" description="N-end rule aminoacyl transferase C-terminal" evidence="5">
    <location>
        <begin position="129"/>
        <end position="249"/>
    </location>
</feature>
<evidence type="ECO:0000259" key="5">
    <source>
        <dbReference type="Pfam" id="PF04377"/>
    </source>
</evidence>
<dbReference type="InterPro" id="IPR017138">
    <property type="entry name" value="Asp_Glu_LeuTrfase"/>
</dbReference>
<sequence length="257" mass="29851">MKYQSASKPSDQQDPRVADASADEFVQSGLVVVYDALQECPYLDGKVARMPLEYPKRRILPEDLDRLLRLGYRRAGTMLYRTQCPECKQCVPTRVNVHHFQFTRSMKRILNRSDRELEIRWGRVLVDPERLRLFNTHRSARKLSRRGPADLIDYHEFLVATCVETAELTFRLDGKLIGIAIVDLGRESVNAVYTHFDPDYGHYCIGTLAVLKQIQWALQTGRTYVYLGLFVAENPHLNYKERFRPQERLVHGAWQAP</sequence>
<evidence type="ECO:0000256" key="2">
    <source>
        <dbReference type="ARBA" id="ARBA00022679"/>
    </source>
</evidence>
<dbReference type="PIRSF" id="PIRSF037208">
    <property type="entry name" value="ATE_pro_prd"/>
    <property type="match status" value="1"/>
</dbReference>